<evidence type="ECO:0000313" key="1">
    <source>
        <dbReference type="EMBL" id="KAG0284807.1"/>
    </source>
</evidence>
<protein>
    <submittedName>
        <fullName evidence="1">Uncharacterized protein</fullName>
    </submittedName>
</protein>
<evidence type="ECO:0000313" key="2">
    <source>
        <dbReference type="Proteomes" id="UP000823405"/>
    </source>
</evidence>
<sequence length="115" mass="12828">MQAYYGESLSSHLNEMLKPLTNLDRPKLSANLKSISAPINMKNSSRDLCHLRKTRSHNKTSLRSLRYALCLVKGEDLVCSENNVKGGVLTPAHAFGQILVHRLLESNVKLTVTKL</sequence>
<comment type="caution">
    <text evidence="1">The sequence shown here is derived from an EMBL/GenBank/DDBJ whole genome shotgun (WGS) entry which is preliminary data.</text>
</comment>
<keyword evidence="2" id="KW-1185">Reference proteome</keyword>
<dbReference type="AlphaFoldDB" id="A0A9P6QRJ6"/>
<organism evidence="1 2">
    <name type="scientific">Linnemannia gamsii</name>
    <dbReference type="NCBI Taxonomy" id="64522"/>
    <lineage>
        <taxon>Eukaryota</taxon>
        <taxon>Fungi</taxon>
        <taxon>Fungi incertae sedis</taxon>
        <taxon>Mucoromycota</taxon>
        <taxon>Mortierellomycotina</taxon>
        <taxon>Mortierellomycetes</taxon>
        <taxon>Mortierellales</taxon>
        <taxon>Mortierellaceae</taxon>
        <taxon>Linnemannia</taxon>
    </lineage>
</organism>
<dbReference type="OrthoDB" id="10268090at2759"/>
<gene>
    <name evidence="1" type="ORF">BGZ97_008055</name>
</gene>
<accession>A0A9P6QRJ6</accession>
<dbReference type="Proteomes" id="UP000823405">
    <property type="component" value="Unassembled WGS sequence"/>
</dbReference>
<proteinExistence type="predicted"/>
<reference evidence="1" key="1">
    <citation type="journal article" date="2020" name="Fungal Divers.">
        <title>Resolving the Mortierellaceae phylogeny through synthesis of multi-gene phylogenetics and phylogenomics.</title>
        <authorList>
            <person name="Vandepol N."/>
            <person name="Liber J."/>
            <person name="Desiro A."/>
            <person name="Na H."/>
            <person name="Kennedy M."/>
            <person name="Barry K."/>
            <person name="Grigoriev I.V."/>
            <person name="Miller A.N."/>
            <person name="O'Donnell K."/>
            <person name="Stajich J.E."/>
            <person name="Bonito G."/>
        </authorList>
    </citation>
    <scope>NUCLEOTIDE SEQUENCE</scope>
    <source>
        <strain evidence="1">NVP60</strain>
    </source>
</reference>
<dbReference type="EMBL" id="JAAAIN010003634">
    <property type="protein sequence ID" value="KAG0284807.1"/>
    <property type="molecule type" value="Genomic_DNA"/>
</dbReference>
<name>A0A9P6QRJ6_9FUNG</name>
<feature type="non-terminal residue" evidence="1">
    <location>
        <position position="115"/>
    </location>
</feature>